<organism evidence="6 7">
    <name type="scientific">Carnegiea gigantea</name>
    <dbReference type="NCBI Taxonomy" id="171969"/>
    <lineage>
        <taxon>Eukaryota</taxon>
        <taxon>Viridiplantae</taxon>
        <taxon>Streptophyta</taxon>
        <taxon>Embryophyta</taxon>
        <taxon>Tracheophyta</taxon>
        <taxon>Spermatophyta</taxon>
        <taxon>Magnoliopsida</taxon>
        <taxon>eudicotyledons</taxon>
        <taxon>Gunneridae</taxon>
        <taxon>Pentapetalae</taxon>
        <taxon>Caryophyllales</taxon>
        <taxon>Cactineae</taxon>
        <taxon>Cactaceae</taxon>
        <taxon>Cactoideae</taxon>
        <taxon>Echinocereeae</taxon>
        <taxon>Carnegiea</taxon>
    </lineage>
</organism>
<gene>
    <name evidence="6" type="ORF">Cgig2_024136</name>
</gene>
<dbReference type="GO" id="GO:0016929">
    <property type="term" value="F:deSUMOylase activity"/>
    <property type="evidence" value="ECO:0007669"/>
    <property type="project" value="TreeGrafter"/>
</dbReference>
<keyword evidence="4" id="KW-0788">Thiol protease</keyword>
<evidence type="ECO:0000313" key="7">
    <source>
        <dbReference type="Proteomes" id="UP001153076"/>
    </source>
</evidence>
<keyword evidence="7" id="KW-1185">Reference proteome</keyword>
<evidence type="ECO:0000256" key="2">
    <source>
        <dbReference type="ARBA" id="ARBA00022670"/>
    </source>
</evidence>
<evidence type="ECO:0000256" key="3">
    <source>
        <dbReference type="ARBA" id="ARBA00022801"/>
    </source>
</evidence>
<dbReference type="GO" id="GO:0016926">
    <property type="term" value="P:protein desumoylation"/>
    <property type="evidence" value="ECO:0007669"/>
    <property type="project" value="TreeGrafter"/>
</dbReference>
<evidence type="ECO:0000256" key="1">
    <source>
        <dbReference type="ARBA" id="ARBA00005234"/>
    </source>
</evidence>
<sequence>MGALTNIRKRVDESFSLYSPFQSLNSPSFHRYSNQIDTRLAKKPKISSVIDSPEKLDSSPKSIVSRLQRYPEPTRPLPREVHAPCRVTKCGFLSSSSGALKKSRGSGFRERADDMGNVFNVLRGKYEQAKTTALGSLQHVKMVKEADVEEPPSKTDIVVSEDSSDVQIVEDGNEVRSVISDDHRAPEPDGLVPESHNLDKKVLENGIALASSSAMSDLSKVEEAKKMLGSLSLDREAYKNLLGTVERNYSGKLRTLQLEIDVEMAKLHSIRSLQSLKQELEELKKPEEPKKTEKDSLHEPFVPLTEEEQEEVAKAFSNANRNNGLHNLPLLKGKDAVIVMRRLIGGRNGYDYKSVRRWTTQKKLGYGLIDCDKIFVPIHKEVHWCLAVINKMEKKFQYLDSLGGRDAHVLKVLARYFVDEVKDKSGQDIDVSSWDREYVEDLPEQQNGLIERLQQIKIGVEAP</sequence>
<keyword evidence="2" id="KW-0645">Protease</keyword>
<dbReference type="Pfam" id="PF02902">
    <property type="entry name" value="Peptidase_C48"/>
    <property type="match status" value="1"/>
</dbReference>
<evidence type="ECO:0000313" key="6">
    <source>
        <dbReference type="EMBL" id="KAJ8426334.1"/>
    </source>
</evidence>
<dbReference type="PANTHER" id="PTHR12606">
    <property type="entry name" value="SENTRIN/SUMO-SPECIFIC PROTEASE"/>
    <property type="match status" value="1"/>
</dbReference>
<dbReference type="GO" id="GO:0006508">
    <property type="term" value="P:proteolysis"/>
    <property type="evidence" value="ECO:0007669"/>
    <property type="project" value="UniProtKB-KW"/>
</dbReference>
<dbReference type="GO" id="GO:0005634">
    <property type="term" value="C:nucleus"/>
    <property type="evidence" value="ECO:0007669"/>
    <property type="project" value="TreeGrafter"/>
</dbReference>
<comment type="caution">
    <text evidence="6">The sequence shown here is derived from an EMBL/GenBank/DDBJ whole genome shotgun (WGS) entry which is preliminary data.</text>
</comment>
<accession>A0A9Q1JKA1</accession>
<proteinExistence type="inferred from homology"/>
<dbReference type="PANTHER" id="PTHR12606:SF1">
    <property type="entry name" value="UBIQUITIN-LIKE-SPECIFIC PROTEASE 1A"/>
    <property type="match status" value="1"/>
</dbReference>
<protein>
    <recommendedName>
        <fullName evidence="5">Ubiquitin-like protease family profile domain-containing protein</fullName>
    </recommendedName>
</protein>
<evidence type="ECO:0000259" key="5">
    <source>
        <dbReference type="PROSITE" id="PS50600"/>
    </source>
</evidence>
<dbReference type="AlphaFoldDB" id="A0A9Q1JKA1"/>
<dbReference type="SUPFAM" id="SSF54001">
    <property type="entry name" value="Cysteine proteinases"/>
    <property type="match status" value="1"/>
</dbReference>
<dbReference type="InterPro" id="IPR003653">
    <property type="entry name" value="Peptidase_C48_C"/>
</dbReference>
<reference evidence="6" key="1">
    <citation type="submission" date="2022-04" db="EMBL/GenBank/DDBJ databases">
        <title>Carnegiea gigantea Genome sequencing and assembly v2.</title>
        <authorList>
            <person name="Copetti D."/>
            <person name="Sanderson M.J."/>
            <person name="Burquez A."/>
            <person name="Wojciechowski M.F."/>
        </authorList>
    </citation>
    <scope>NUCLEOTIDE SEQUENCE</scope>
    <source>
        <strain evidence="6">SGP5-SGP5p</strain>
        <tissue evidence="6">Aerial part</tissue>
    </source>
</reference>
<evidence type="ECO:0000256" key="4">
    <source>
        <dbReference type="ARBA" id="ARBA00022807"/>
    </source>
</evidence>
<dbReference type="EMBL" id="JAKOGI010001310">
    <property type="protein sequence ID" value="KAJ8426334.1"/>
    <property type="molecule type" value="Genomic_DNA"/>
</dbReference>
<dbReference type="OrthoDB" id="1939479at2759"/>
<keyword evidence="3" id="KW-0378">Hydrolase</keyword>
<comment type="similarity">
    <text evidence="1">Belongs to the peptidase C48 family.</text>
</comment>
<name>A0A9Q1JKA1_9CARY</name>
<dbReference type="PROSITE" id="PS50600">
    <property type="entry name" value="ULP_PROTEASE"/>
    <property type="match status" value="1"/>
</dbReference>
<dbReference type="InterPro" id="IPR038765">
    <property type="entry name" value="Papain-like_cys_pep_sf"/>
</dbReference>
<feature type="domain" description="Ubiquitin-like protease family profile" evidence="5">
    <location>
        <begin position="273"/>
        <end position="463"/>
    </location>
</feature>
<dbReference type="Proteomes" id="UP001153076">
    <property type="component" value="Unassembled WGS sequence"/>
</dbReference>
<dbReference type="Gene3D" id="3.40.395.10">
    <property type="entry name" value="Adenoviral Proteinase, Chain A"/>
    <property type="match status" value="1"/>
</dbReference>